<evidence type="ECO:0000313" key="1">
    <source>
        <dbReference type="EMBL" id="MBP0446372.1"/>
    </source>
</evidence>
<keyword evidence="2" id="KW-1185">Reference proteome</keyword>
<proteinExistence type="predicted"/>
<protein>
    <submittedName>
        <fullName evidence="1">Uncharacterized protein</fullName>
    </submittedName>
</protein>
<dbReference type="Proteomes" id="UP000681594">
    <property type="component" value="Unassembled WGS sequence"/>
</dbReference>
<organism evidence="1 2">
    <name type="scientific">Pararoseomonas baculiformis</name>
    <dbReference type="NCBI Taxonomy" id="2820812"/>
    <lineage>
        <taxon>Bacteria</taxon>
        <taxon>Pseudomonadati</taxon>
        <taxon>Pseudomonadota</taxon>
        <taxon>Alphaproteobacteria</taxon>
        <taxon>Acetobacterales</taxon>
        <taxon>Acetobacteraceae</taxon>
        <taxon>Pararoseomonas</taxon>
    </lineage>
</organism>
<evidence type="ECO:0000313" key="2">
    <source>
        <dbReference type="Proteomes" id="UP000681594"/>
    </source>
</evidence>
<gene>
    <name evidence="1" type="ORF">J8J14_16480</name>
</gene>
<accession>A0ABS4AH64</accession>
<dbReference type="EMBL" id="JAGIZB010000016">
    <property type="protein sequence ID" value="MBP0446372.1"/>
    <property type="molecule type" value="Genomic_DNA"/>
</dbReference>
<dbReference type="Gene3D" id="3.40.50.300">
    <property type="entry name" value="P-loop containing nucleotide triphosphate hydrolases"/>
    <property type="match status" value="1"/>
</dbReference>
<dbReference type="InterPro" id="IPR027417">
    <property type="entry name" value="P-loop_NTPase"/>
</dbReference>
<reference evidence="1 2" key="1">
    <citation type="submission" date="2021-03" db="EMBL/GenBank/DDBJ databases">
        <authorList>
            <person name="So Y."/>
        </authorList>
    </citation>
    <scope>NUCLEOTIDE SEQUENCE [LARGE SCALE GENOMIC DNA]</scope>
    <source>
        <strain evidence="1 2">SSH11</strain>
    </source>
</reference>
<name>A0ABS4AH64_9PROT</name>
<dbReference type="SUPFAM" id="SSF52540">
    <property type="entry name" value="P-loop containing nucleoside triphosphate hydrolases"/>
    <property type="match status" value="1"/>
</dbReference>
<sequence length="210" mass="22160">MGLIINPRGTGGSGKTELARRILAAYGWGNPGQVQPIHRPGRDQPIAYRLRHPCGGRPLLVLGHYERRSGGCDTIPASHGGAEAIFRLADGGAAAGHDVLLEGSAWSAEHIRSTLLAQRHRLHVLALATPPEQAARNLAARRRARRDSWPLITRAVLAQRDTIEAACARLRGLAAVEAHGFDAALARAKELLGLDTAGGSAASGGRLRAA</sequence>
<comment type="caution">
    <text evidence="1">The sequence shown here is derived from an EMBL/GenBank/DDBJ whole genome shotgun (WGS) entry which is preliminary data.</text>
</comment>
<dbReference type="RefSeq" id="WP_209380639.1">
    <property type="nucleotide sequence ID" value="NZ_JAGIZB010000016.1"/>
</dbReference>